<keyword evidence="2 4" id="KW-0808">Transferase</keyword>
<keyword evidence="5" id="KW-1185">Reference proteome</keyword>
<dbReference type="Gene3D" id="3.90.550.10">
    <property type="entry name" value="Spore Coat Polysaccharide Biosynthesis Protein SpsA, Chain A"/>
    <property type="match status" value="1"/>
</dbReference>
<sequence>MKDLISVIVPVYNVEKYIGKCVESIERQTYDNLEIILVDDGSTDTSGLICEELARKDKRIRVFHQDNKGLSEARNKGLEKAKGEYIGFVDADDVIYSKMYEKLYETLIISEADFSVTGIVKYYGKKKKEFEPVKKFEVVDEHGFWSSMLKEKGVIYNVACTKLYRRSLLDNVRFLPGRIHEDEFFLNDIMPRVDKIAKVSGVYYVYRIREDSITNIEKTSTEIMCALMALWDRYLYLKHKKYLDIQSYTLMHMIYIIRFDEEKLDKNIDYKVLKKRVFLEYRNKENRSKDLTIRLKTYLLVNHFKLYSKVKKWRSY</sequence>
<dbReference type="AlphaFoldDB" id="A0A1H3GFZ7"/>
<evidence type="ECO:0000313" key="5">
    <source>
        <dbReference type="Proteomes" id="UP000183918"/>
    </source>
</evidence>
<evidence type="ECO:0000259" key="3">
    <source>
        <dbReference type="Pfam" id="PF00535"/>
    </source>
</evidence>
<dbReference type="SUPFAM" id="SSF53448">
    <property type="entry name" value="Nucleotide-diphospho-sugar transferases"/>
    <property type="match status" value="1"/>
</dbReference>
<dbReference type="InterPro" id="IPR001173">
    <property type="entry name" value="Glyco_trans_2-like"/>
</dbReference>
<feature type="domain" description="Glycosyltransferase 2-like" evidence="3">
    <location>
        <begin position="6"/>
        <end position="171"/>
    </location>
</feature>
<evidence type="ECO:0000256" key="2">
    <source>
        <dbReference type="ARBA" id="ARBA00022679"/>
    </source>
</evidence>
<protein>
    <submittedName>
        <fullName evidence="4">Glycosyltransferase involved in cell wall bisynthesis</fullName>
    </submittedName>
</protein>
<gene>
    <name evidence="4" type="ORF">SAMN02910414_00567</name>
</gene>
<dbReference type="OrthoDB" id="9807674at2"/>
<accession>A0A1H3GFZ7</accession>
<dbReference type="GO" id="GO:0016757">
    <property type="term" value="F:glycosyltransferase activity"/>
    <property type="evidence" value="ECO:0007669"/>
    <property type="project" value="UniProtKB-KW"/>
</dbReference>
<dbReference type="STRING" id="1122142.SAMN02910414_00567"/>
<dbReference type="RefSeq" id="WP_074715992.1">
    <property type="nucleotide sequence ID" value="NZ_FNPG01000006.1"/>
</dbReference>
<name>A0A1H3GFZ7_9FIRM</name>
<dbReference type="EMBL" id="FNPG01000006">
    <property type="protein sequence ID" value="SDY02272.1"/>
    <property type="molecule type" value="Genomic_DNA"/>
</dbReference>
<dbReference type="CDD" id="cd00761">
    <property type="entry name" value="Glyco_tranf_GTA_type"/>
    <property type="match status" value="1"/>
</dbReference>
<dbReference type="PANTHER" id="PTHR22916">
    <property type="entry name" value="GLYCOSYLTRANSFERASE"/>
    <property type="match status" value="1"/>
</dbReference>
<dbReference type="Pfam" id="PF00535">
    <property type="entry name" value="Glycos_transf_2"/>
    <property type="match status" value="1"/>
</dbReference>
<dbReference type="PANTHER" id="PTHR22916:SF51">
    <property type="entry name" value="GLYCOSYLTRANSFERASE EPSH-RELATED"/>
    <property type="match status" value="1"/>
</dbReference>
<organism evidence="4 5">
    <name type="scientific">Lachnobacterium bovis DSM 14045</name>
    <dbReference type="NCBI Taxonomy" id="1122142"/>
    <lineage>
        <taxon>Bacteria</taxon>
        <taxon>Bacillati</taxon>
        <taxon>Bacillota</taxon>
        <taxon>Clostridia</taxon>
        <taxon>Lachnospirales</taxon>
        <taxon>Lachnospiraceae</taxon>
        <taxon>Lachnobacterium</taxon>
    </lineage>
</organism>
<evidence type="ECO:0000313" key="4">
    <source>
        <dbReference type="EMBL" id="SDY02272.1"/>
    </source>
</evidence>
<keyword evidence="1" id="KW-0328">Glycosyltransferase</keyword>
<proteinExistence type="predicted"/>
<reference evidence="4 5" key="1">
    <citation type="submission" date="2016-10" db="EMBL/GenBank/DDBJ databases">
        <authorList>
            <person name="de Groot N.N."/>
        </authorList>
    </citation>
    <scope>NUCLEOTIDE SEQUENCE [LARGE SCALE GENOMIC DNA]</scope>
    <source>
        <strain evidence="4 5">DSM 14045</strain>
    </source>
</reference>
<dbReference type="Proteomes" id="UP000183918">
    <property type="component" value="Unassembled WGS sequence"/>
</dbReference>
<evidence type="ECO:0000256" key="1">
    <source>
        <dbReference type="ARBA" id="ARBA00022676"/>
    </source>
</evidence>
<dbReference type="InterPro" id="IPR029044">
    <property type="entry name" value="Nucleotide-diphossugar_trans"/>
</dbReference>